<organism evidence="2 3">
    <name type="scientific">Aphanizomenon flos-aquae LD13</name>
    <dbReference type="NCBI Taxonomy" id="1710894"/>
    <lineage>
        <taxon>Bacteria</taxon>
        <taxon>Bacillati</taxon>
        <taxon>Cyanobacteriota</taxon>
        <taxon>Cyanophyceae</taxon>
        <taxon>Nostocales</taxon>
        <taxon>Aphanizomenonaceae</taxon>
        <taxon>Aphanizomenon</taxon>
    </lineage>
</organism>
<accession>A0A1B7VZA2</accession>
<dbReference type="AlphaFoldDB" id="A0A1B7VZA2"/>
<protein>
    <recommendedName>
        <fullName evidence="1">Putative restriction endonuclease domain-containing protein</fullName>
    </recommendedName>
</protein>
<proteinExistence type="predicted"/>
<dbReference type="PANTHER" id="PTHR47152">
    <property type="entry name" value="SLR2084 PROTEIN-RELATED"/>
    <property type="match status" value="1"/>
</dbReference>
<evidence type="ECO:0000313" key="3">
    <source>
        <dbReference type="Proteomes" id="UP000092382"/>
    </source>
</evidence>
<dbReference type="PATRIC" id="fig|1710894.3.peg.2415"/>
<evidence type="ECO:0000259" key="1">
    <source>
        <dbReference type="Pfam" id="PF05685"/>
    </source>
</evidence>
<dbReference type="InterPro" id="IPR011335">
    <property type="entry name" value="Restrct_endonuc-II-like"/>
</dbReference>
<feature type="domain" description="Putative restriction endonuclease" evidence="1">
    <location>
        <begin position="36"/>
        <end position="178"/>
    </location>
</feature>
<dbReference type="Pfam" id="PF05685">
    <property type="entry name" value="Uma2"/>
    <property type="match status" value="1"/>
</dbReference>
<dbReference type="InterPro" id="IPR008538">
    <property type="entry name" value="Uma2"/>
</dbReference>
<dbReference type="SUPFAM" id="SSF52980">
    <property type="entry name" value="Restriction endonuclease-like"/>
    <property type="match status" value="1"/>
</dbReference>
<dbReference type="CDD" id="cd06260">
    <property type="entry name" value="DUF820-like"/>
    <property type="match status" value="1"/>
</dbReference>
<dbReference type="PANTHER" id="PTHR47152:SF2">
    <property type="entry name" value="SLR2084 PROTEIN"/>
    <property type="match status" value="1"/>
</dbReference>
<dbReference type="EMBL" id="LJOY01000013">
    <property type="protein sequence ID" value="OBQ26317.1"/>
    <property type="molecule type" value="Genomic_DNA"/>
</dbReference>
<comment type="caution">
    <text evidence="2">The sequence shown here is derived from an EMBL/GenBank/DDBJ whole genome shotgun (WGS) entry which is preliminary data.</text>
</comment>
<dbReference type="InterPro" id="IPR012296">
    <property type="entry name" value="Nuclease_put_TT1808"/>
</dbReference>
<sequence length="219" mass="25598">MVNTIIKPNNITPETTPAEQRVVFHNISWQNYQLILTALGQNRSSRLIYDQGTLEITMPLEEHESATRLIELFIRILVVEMGLKIKTMGSTTLNRDDLQRSAEPDNCYYIQNQPQVVGKKVNLNEDPPPDLIVEVDITHTDINKLQFYASMGVPEFWRYNGEILRIYQLQNHQYIEGEKSPTFSIITKEKLYQFLQHCQIDEVQAEKSFRTWVQQEIQN</sequence>
<gene>
    <name evidence="2" type="ORF">AN481_06015</name>
</gene>
<dbReference type="Proteomes" id="UP000092382">
    <property type="component" value="Unassembled WGS sequence"/>
</dbReference>
<dbReference type="Gene3D" id="3.90.1570.10">
    <property type="entry name" value="tt1808, chain A"/>
    <property type="match status" value="1"/>
</dbReference>
<evidence type="ECO:0000313" key="2">
    <source>
        <dbReference type="EMBL" id="OBQ26317.1"/>
    </source>
</evidence>
<reference evidence="2 3" key="1">
    <citation type="submission" date="2015-09" db="EMBL/GenBank/DDBJ databases">
        <title>Whole genome shotgun sequence assembly of Aphanizomenon flos-aquae UKL13.</title>
        <authorList>
            <person name="Driscoll C."/>
        </authorList>
    </citation>
    <scope>NUCLEOTIDE SEQUENCE [LARGE SCALE GENOMIC DNA]</scope>
    <source>
        <strain evidence="2">MDT13</strain>
    </source>
</reference>
<dbReference type="STRING" id="1803587.GCA_001593825_01755"/>
<name>A0A1B7VZA2_APHFL</name>